<name>A0A2M4CEV9_9DIPT</name>
<organism evidence="2">
    <name type="scientific">Anopheles marajoara</name>
    <dbReference type="NCBI Taxonomy" id="58244"/>
    <lineage>
        <taxon>Eukaryota</taxon>
        <taxon>Metazoa</taxon>
        <taxon>Ecdysozoa</taxon>
        <taxon>Arthropoda</taxon>
        <taxon>Hexapoda</taxon>
        <taxon>Insecta</taxon>
        <taxon>Pterygota</taxon>
        <taxon>Neoptera</taxon>
        <taxon>Endopterygota</taxon>
        <taxon>Diptera</taxon>
        <taxon>Nematocera</taxon>
        <taxon>Culicoidea</taxon>
        <taxon>Culicidae</taxon>
        <taxon>Anophelinae</taxon>
        <taxon>Anopheles</taxon>
    </lineage>
</organism>
<evidence type="ECO:0000313" key="2">
    <source>
        <dbReference type="EMBL" id="MBW63468.1"/>
    </source>
</evidence>
<sequence length="72" mass="8069">MCHAMGPSLVLSCSVTVRALNLIRAMASRIRKNRLHCAPRLDLVYHEIILSRGYAATTNSTPTKVWRYGVAR</sequence>
<reference evidence="2" key="1">
    <citation type="submission" date="2018-01" db="EMBL/GenBank/DDBJ databases">
        <title>An insight into the sialome of Amazonian anophelines.</title>
        <authorList>
            <person name="Ribeiro J.M."/>
            <person name="Scarpassa V."/>
            <person name="Calvo E."/>
        </authorList>
    </citation>
    <scope>NUCLEOTIDE SEQUENCE</scope>
    <source>
        <tissue evidence="2">Salivary glands</tissue>
    </source>
</reference>
<feature type="chain" id="PRO_5014928215" evidence="1">
    <location>
        <begin position="20"/>
        <end position="72"/>
    </location>
</feature>
<keyword evidence="1" id="KW-0732">Signal</keyword>
<proteinExistence type="predicted"/>
<feature type="signal peptide" evidence="1">
    <location>
        <begin position="1"/>
        <end position="19"/>
    </location>
</feature>
<dbReference type="AlphaFoldDB" id="A0A2M4CEV9"/>
<accession>A0A2M4CEV9</accession>
<protein>
    <submittedName>
        <fullName evidence="2">Putative secreted protein</fullName>
    </submittedName>
</protein>
<evidence type="ECO:0000256" key="1">
    <source>
        <dbReference type="SAM" id="SignalP"/>
    </source>
</evidence>
<dbReference type="EMBL" id="GGFJ01014327">
    <property type="protein sequence ID" value="MBW63468.1"/>
    <property type="molecule type" value="Transcribed_RNA"/>
</dbReference>